<evidence type="ECO:0000259" key="4">
    <source>
        <dbReference type="PROSITE" id="PS51670"/>
    </source>
</evidence>
<feature type="region of interest" description="Disordered" evidence="2">
    <location>
        <begin position="119"/>
        <end position="138"/>
    </location>
</feature>
<dbReference type="InterPro" id="IPR003582">
    <property type="entry name" value="ShKT_dom"/>
</dbReference>
<comment type="caution">
    <text evidence="1">Lacks conserved residue(s) required for the propagation of feature annotation.</text>
</comment>
<feature type="domain" description="ShKT" evidence="4">
    <location>
        <begin position="27"/>
        <end position="60"/>
    </location>
</feature>
<feature type="signal peptide" evidence="3">
    <location>
        <begin position="1"/>
        <end position="20"/>
    </location>
</feature>
<evidence type="ECO:0000256" key="2">
    <source>
        <dbReference type="SAM" id="MobiDB-lite"/>
    </source>
</evidence>
<evidence type="ECO:0000256" key="1">
    <source>
        <dbReference type="PROSITE-ProRule" id="PRU01005"/>
    </source>
</evidence>
<accession>A0A7M5U2N5</accession>
<keyword evidence="3" id="KW-0732">Signal</keyword>
<protein>
    <recommendedName>
        <fullName evidence="4">ShKT domain-containing protein</fullName>
    </recommendedName>
</protein>
<keyword evidence="6" id="KW-1185">Reference proteome</keyword>
<dbReference type="GeneID" id="136800328"/>
<dbReference type="RefSeq" id="XP_066913067.1">
    <property type="nucleotide sequence ID" value="XM_067056966.1"/>
</dbReference>
<dbReference type="PROSITE" id="PS51670">
    <property type="entry name" value="SHKT"/>
    <property type="match status" value="1"/>
</dbReference>
<dbReference type="Proteomes" id="UP000594262">
    <property type="component" value="Unplaced"/>
</dbReference>
<evidence type="ECO:0000313" key="5">
    <source>
        <dbReference type="EnsemblMetazoa" id="CLYHEMP005368.1"/>
    </source>
</evidence>
<sequence length="138" mass="14863">MKLVIVFCMVALCSINSIQGSQVGNICEDIQTADVCKSWQHLCAGNPHVAEVCKKSCNLCPTVPPTQNPTQQTTAPSTQKPCFNIKSSYQCWLWRPLCKVNKTVQRLCQHRCKLCPRGTAAPSTVAPSASAAPSATSA</sequence>
<evidence type="ECO:0000313" key="6">
    <source>
        <dbReference type="Proteomes" id="UP000594262"/>
    </source>
</evidence>
<name>A0A7M5U2N5_9CNID</name>
<proteinExistence type="predicted"/>
<evidence type="ECO:0000256" key="3">
    <source>
        <dbReference type="SAM" id="SignalP"/>
    </source>
</evidence>
<feature type="chain" id="PRO_5029647695" description="ShKT domain-containing protein" evidence="3">
    <location>
        <begin position="21"/>
        <end position="138"/>
    </location>
</feature>
<organism evidence="5 6">
    <name type="scientific">Clytia hemisphaerica</name>
    <dbReference type="NCBI Taxonomy" id="252671"/>
    <lineage>
        <taxon>Eukaryota</taxon>
        <taxon>Metazoa</taxon>
        <taxon>Cnidaria</taxon>
        <taxon>Hydrozoa</taxon>
        <taxon>Hydroidolina</taxon>
        <taxon>Leptothecata</taxon>
        <taxon>Obeliida</taxon>
        <taxon>Clytiidae</taxon>
        <taxon>Clytia</taxon>
    </lineage>
</organism>
<dbReference type="AlphaFoldDB" id="A0A7M5U2N5"/>
<reference evidence="5" key="1">
    <citation type="submission" date="2021-01" db="UniProtKB">
        <authorList>
            <consortium name="EnsemblMetazoa"/>
        </authorList>
    </citation>
    <scope>IDENTIFICATION</scope>
</reference>
<dbReference type="EnsemblMetazoa" id="CLYHEMT005368.1">
    <property type="protein sequence ID" value="CLYHEMP005368.1"/>
    <property type="gene ID" value="CLYHEMG005368"/>
</dbReference>